<feature type="compositionally biased region" description="Polar residues" evidence="8">
    <location>
        <begin position="22"/>
        <end position="33"/>
    </location>
</feature>
<evidence type="ECO:0000259" key="10">
    <source>
        <dbReference type="PROSITE" id="PS50235"/>
    </source>
</evidence>
<dbReference type="PANTHER" id="PTHR24006:SF644">
    <property type="entry name" value="UBIQUITIN CARBOXYL-TERMINAL HYDROLASE 7"/>
    <property type="match status" value="1"/>
</dbReference>
<evidence type="ECO:0000256" key="7">
    <source>
        <dbReference type="ARBA" id="ARBA00022807"/>
    </source>
</evidence>
<dbReference type="InterPro" id="IPR029346">
    <property type="entry name" value="USP_C"/>
</dbReference>
<dbReference type="GO" id="GO:0005829">
    <property type="term" value="C:cytosol"/>
    <property type="evidence" value="ECO:0007669"/>
    <property type="project" value="TreeGrafter"/>
</dbReference>
<dbReference type="InterPro" id="IPR028889">
    <property type="entry name" value="USP"/>
</dbReference>
<dbReference type="Pfam" id="PF22486">
    <property type="entry name" value="MATH_2"/>
    <property type="match status" value="1"/>
</dbReference>
<dbReference type="Gene3D" id="3.10.20.90">
    <property type="entry name" value="Phosphatidylinositol 3-kinase Catalytic Subunit, Chain A, domain 1"/>
    <property type="match status" value="2"/>
</dbReference>
<dbReference type="STRING" id="70448.A0A090N4Q1"/>
<feature type="domain" description="USP" evidence="10">
    <location>
        <begin position="218"/>
        <end position="555"/>
    </location>
</feature>
<dbReference type="Pfam" id="PF00443">
    <property type="entry name" value="UCH"/>
    <property type="match status" value="1"/>
</dbReference>
<keyword evidence="6 11" id="KW-0378">Hydrolase</keyword>
<feature type="region of interest" description="Disordered" evidence="8">
    <location>
        <begin position="16"/>
        <end position="41"/>
    </location>
</feature>
<dbReference type="AlphaFoldDB" id="A0A090N4Q1"/>
<protein>
    <recommendedName>
        <fullName evidence="3">ubiquitinyl hydrolase 1</fullName>
        <ecNumber evidence="3">3.4.19.12</ecNumber>
    </recommendedName>
</protein>
<comment type="caution">
    <text evidence="11">The sequence shown here is derived from an EMBL/GenBank/DDBJ whole genome shotgun (WGS) entry which is preliminary data.</text>
</comment>
<dbReference type="GO" id="GO:0016579">
    <property type="term" value="P:protein deubiquitination"/>
    <property type="evidence" value="ECO:0007669"/>
    <property type="project" value="InterPro"/>
</dbReference>
<dbReference type="Gene3D" id="2.60.210.10">
    <property type="entry name" value="Apoptosis, Tumor Necrosis Factor Receptor Associated Protein 2, Chain A"/>
    <property type="match status" value="1"/>
</dbReference>
<dbReference type="CDD" id="cd02659">
    <property type="entry name" value="peptidase_C19C"/>
    <property type="match status" value="1"/>
</dbReference>
<keyword evidence="7" id="KW-0788">Thiol protease</keyword>
<name>A0A090N4Q1_OSTTA</name>
<dbReference type="InterPro" id="IPR002083">
    <property type="entry name" value="MATH/TRAF_dom"/>
</dbReference>
<evidence type="ECO:0000256" key="4">
    <source>
        <dbReference type="ARBA" id="ARBA00022670"/>
    </source>
</evidence>
<dbReference type="GO" id="GO:0004843">
    <property type="term" value="F:cysteine-type deubiquitinase activity"/>
    <property type="evidence" value="ECO:0007669"/>
    <property type="project" value="UniProtKB-EC"/>
</dbReference>
<evidence type="ECO:0000259" key="9">
    <source>
        <dbReference type="PROSITE" id="PS50144"/>
    </source>
</evidence>
<dbReference type="PROSITE" id="PS00972">
    <property type="entry name" value="USP_1"/>
    <property type="match status" value="1"/>
</dbReference>
<dbReference type="OrthoDB" id="289038at2759"/>
<reference evidence="12" key="1">
    <citation type="journal article" date="2006" name="Proc. Natl. Acad. Sci. U.S.A.">
        <title>Genome analysis of the smallest free-living eukaryote Ostreococcus tauri unveils many unique features.</title>
        <authorList>
            <person name="Derelle E."/>
            <person name="Ferraz C."/>
            <person name="Rombauts S."/>
            <person name="Rouze P."/>
            <person name="Worden A.Z."/>
            <person name="Robbens S."/>
            <person name="Partensky F."/>
            <person name="Degroeve S."/>
            <person name="Echeynie S."/>
            <person name="Cooke R."/>
            <person name="Saeys Y."/>
            <person name="Wuyts J."/>
            <person name="Jabbari K."/>
            <person name="Bowler C."/>
            <person name="Panaud O."/>
            <person name="Piegu B."/>
            <person name="Ball S.G."/>
            <person name="Ral J.-P."/>
            <person name="Bouget F.-Y."/>
            <person name="Piganeau G."/>
            <person name="De Baets B."/>
            <person name="Picard A."/>
            <person name="Delseny M."/>
            <person name="Demaille J."/>
            <person name="Van de Peer Y."/>
            <person name="Moreau H."/>
        </authorList>
    </citation>
    <scope>NUCLEOTIDE SEQUENCE [LARGE SCALE GENOMIC DNA]</scope>
    <source>
        <strain evidence="12">OTTH 0595 / CCAP 157/2 / RCC745</strain>
    </source>
</reference>
<dbReference type="InParanoid" id="A0A090N4Q1"/>
<dbReference type="KEGG" id="ota:OT_ostta02g03250"/>
<feature type="domain" description="MATH" evidence="9">
    <location>
        <begin position="50"/>
        <end position="188"/>
    </location>
</feature>
<dbReference type="SMART" id="SM00061">
    <property type="entry name" value="MATH"/>
    <property type="match status" value="1"/>
</dbReference>
<evidence type="ECO:0000256" key="6">
    <source>
        <dbReference type="ARBA" id="ARBA00022801"/>
    </source>
</evidence>
<comment type="similarity">
    <text evidence="2">Belongs to the peptidase C19 family.</text>
</comment>
<dbReference type="FunCoup" id="A0A090N4Q1">
    <property type="interactions" value="2095"/>
</dbReference>
<evidence type="ECO:0000313" key="12">
    <source>
        <dbReference type="Proteomes" id="UP000009170"/>
    </source>
</evidence>
<dbReference type="GO" id="GO:0006508">
    <property type="term" value="P:proteolysis"/>
    <property type="evidence" value="ECO:0007669"/>
    <property type="project" value="UniProtKB-KW"/>
</dbReference>
<dbReference type="EC" id="3.4.19.12" evidence="3"/>
<proteinExistence type="inferred from homology"/>
<dbReference type="PROSITE" id="PS50144">
    <property type="entry name" value="MATH"/>
    <property type="match status" value="1"/>
</dbReference>
<dbReference type="Gene3D" id="3.90.70.10">
    <property type="entry name" value="Cysteine proteinases"/>
    <property type="match status" value="1"/>
</dbReference>
<dbReference type="PROSITE" id="PS50235">
    <property type="entry name" value="USP_3"/>
    <property type="match status" value="1"/>
</dbReference>
<evidence type="ECO:0000256" key="8">
    <source>
        <dbReference type="SAM" id="MobiDB-lite"/>
    </source>
</evidence>
<dbReference type="CDD" id="cd00121">
    <property type="entry name" value="MATH"/>
    <property type="match status" value="1"/>
</dbReference>
<dbReference type="InterPro" id="IPR024729">
    <property type="entry name" value="USP7_ICP0-binding_dom"/>
</dbReference>
<dbReference type="Proteomes" id="UP000009170">
    <property type="component" value="Unassembled WGS sequence"/>
</dbReference>
<dbReference type="GO" id="GO:0005634">
    <property type="term" value="C:nucleus"/>
    <property type="evidence" value="ECO:0007669"/>
    <property type="project" value="TreeGrafter"/>
</dbReference>
<evidence type="ECO:0000256" key="1">
    <source>
        <dbReference type="ARBA" id="ARBA00000707"/>
    </source>
</evidence>
<keyword evidence="12" id="KW-1185">Reference proteome</keyword>
<sequence length="1165" mass="134547">MTATLDADADASADVDMRSYESADTNASRSAIGTSDDEGSDSEAMFARAAAVTHDWLCDFESLRKRGSKAHGETFTCGDAKWRLMMYPFGTERVRAESLDDCSVSLFLDTVDRPRREDELSKEWRRHCKFELQMLHPKDASMMVSRDATHSFCETESDWGFTSFVSRKDVYEKGYVDAEGCVTFRVIITPCEEHEVERIGMQNNVCSEYDSRKETGFIGLKNQGATCYMNSLLQTLYHIPSFRRAVYHMPTNETEEAHLCMPLALQSVFYCLQYASEGDVSTEDLTRSFGWDSYDSFMQHDVQELNRVLQDKLEEQMKQTCVEGTIQKLFEGHTTNFIECINVDYKSERKEEFLDLQLDVKGCKDIYASFDRYTEIEKLDGDNKYRAEGFGLQDARKGTLFHNFPPVLTIQLKRFEYDFNRDTMVKIHDRYEFPEELDLDVGDRKYLVPDSDKSVRNKYKLHSVLVHSGGINGGHYYAFIRPDLQDEDAQWYKFDDEHVTKESTEKAVMDQYGSGGSVPVDSDMEADDDSTNVRVAPNLRYAKMSSAYMLVYVRESDMDQMMCDANKCHLSAHLQARFAGEQAEKERRALEKAEAHLYTVIKVLQKKSMQEQIETEKFFDLGNFDSEHAVRFRLPKKTTFKKFKALVAEELGVPVARQRYWLYSPRRNKTSRPVSVIPEEKLPHDATVENMRVKFGSPNRSYNPMGEFRLLLEEFDDKTECYDLRRCICLHLKVYNPFEARLTYAGSFYANVDETLHNKLRVIKEMAGIDQESKVLLFEEIAFVHDSAIQVDLISPHQIENFALMDDKESKDSLQLGNGDILVVQPDVTEVMEETLKFPNVAQFMEYRHNHQVVIFRDLAESKVDKVRLELTKLMSYDQVAEALADAIELSDPMRLRFTAYNVYTNGPKSVSYKFRGMDNLVQMLDNQQSEVLYYEVLDIPLPELEQLKTLKVSFHAANTKLVQEFQLRLPKNATVQDVLEEIKSQLGDKVGPDRKLRLLELFYSQIYKVFDEDKEIADINDQYWTLRAEEVPEDEPETDKLLRVYSISKDLSNPSQFHCYDEPFMVRISESETFGALKERIKNKLEVPDEDFAKCKFYAGNVPNRFEPLSDDDDLLLSTKFNRVDKDGFLESILGIERDVKGPRRPASRQGKTTGGFERAIKIL</sequence>
<organism evidence="11 12">
    <name type="scientific">Ostreococcus tauri</name>
    <name type="common">Marine green alga</name>
    <dbReference type="NCBI Taxonomy" id="70448"/>
    <lineage>
        <taxon>Eukaryota</taxon>
        <taxon>Viridiplantae</taxon>
        <taxon>Chlorophyta</taxon>
        <taxon>Mamiellophyceae</taxon>
        <taxon>Mamiellales</taxon>
        <taxon>Bathycoccaceae</taxon>
        <taxon>Ostreococcus</taxon>
    </lineage>
</organism>
<dbReference type="Pfam" id="PF12436">
    <property type="entry name" value="USP7_ICP0_bdg"/>
    <property type="match status" value="1"/>
</dbReference>
<keyword evidence="5" id="KW-0833">Ubl conjugation pathway</keyword>
<dbReference type="EMBL" id="CAID01000002">
    <property type="protein sequence ID" value="CEG01100.1"/>
    <property type="molecule type" value="Genomic_DNA"/>
</dbReference>
<evidence type="ECO:0000256" key="5">
    <source>
        <dbReference type="ARBA" id="ARBA00022786"/>
    </source>
</evidence>
<dbReference type="GeneID" id="9832748"/>
<evidence type="ECO:0000256" key="2">
    <source>
        <dbReference type="ARBA" id="ARBA00009085"/>
    </source>
</evidence>
<dbReference type="SUPFAM" id="SSF54001">
    <property type="entry name" value="Cysteine proteinases"/>
    <property type="match status" value="1"/>
</dbReference>
<dbReference type="PANTHER" id="PTHR24006">
    <property type="entry name" value="UBIQUITIN CARBOXYL-TERMINAL HYDROLASE"/>
    <property type="match status" value="1"/>
</dbReference>
<dbReference type="InterPro" id="IPR001394">
    <property type="entry name" value="Peptidase_C19_UCH"/>
</dbReference>
<dbReference type="PROSITE" id="PS00973">
    <property type="entry name" value="USP_2"/>
    <property type="match status" value="1"/>
</dbReference>
<dbReference type="FunFam" id="3.90.70.10:FF:000044">
    <property type="entry name" value="Ubiquitin carboxyl-terminal hydrolase 13"/>
    <property type="match status" value="1"/>
</dbReference>
<reference evidence="11 12" key="2">
    <citation type="journal article" date="2014" name="BMC Genomics">
        <title>An improved genome of the model marine alga Ostreococcus tauri unfolds by assessing Illumina de novo assemblies.</title>
        <authorList>
            <person name="Blanc-Mathieu R."/>
            <person name="Verhelst B."/>
            <person name="Derelle E."/>
            <person name="Rombauts S."/>
            <person name="Bouget F.Y."/>
            <person name="Carre I."/>
            <person name="Chateau A."/>
            <person name="Eyre-Walker A."/>
            <person name="Grimsley N."/>
            <person name="Moreau H."/>
            <person name="Piegu B."/>
            <person name="Rivals E."/>
            <person name="Schackwitz W."/>
            <person name="Van de Peer Y."/>
            <person name="Piganeau G."/>
        </authorList>
    </citation>
    <scope>NUCLEOTIDE SEQUENCE [LARGE SCALE GENOMIC DNA]</scope>
    <source>
        <strain evidence="12">OTTH 0595 / CCAP 157/2 / RCC745</strain>
    </source>
</reference>
<dbReference type="RefSeq" id="XP_022840791.1">
    <property type="nucleotide sequence ID" value="XM_022985103.1"/>
</dbReference>
<evidence type="ECO:0000313" key="11">
    <source>
        <dbReference type="EMBL" id="CEG01100.1"/>
    </source>
</evidence>
<accession>A0A090N4Q1</accession>
<dbReference type="GO" id="GO:0031647">
    <property type="term" value="P:regulation of protein stability"/>
    <property type="evidence" value="ECO:0007669"/>
    <property type="project" value="TreeGrafter"/>
</dbReference>
<dbReference type="Pfam" id="PF14533">
    <property type="entry name" value="USP7_C2"/>
    <property type="match status" value="1"/>
</dbReference>
<dbReference type="InterPro" id="IPR050164">
    <property type="entry name" value="Peptidase_C19"/>
</dbReference>
<dbReference type="InterPro" id="IPR008974">
    <property type="entry name" value="TRAF-like"/>
</dbReference>
<keyword evidence="4" id="KW-0645">Protease</keyword>
<dbReference type="InterPro" id="IPR018200">
    <property type="entry name" value="USP_CS"/>
</dbReference>
<evidence type="ECO:0000256" key="3">
    <source>
        <dbReference type="ARBA" id="ARBA00012759"/>
    </source>
</evidence>
<dbReference type="InterPro" id="IPR038765">
    <property type="entry name" value="Papain-like_cys_pep_sf"/>
</dbReference>
<dbReference type="SUPFAM" id="SSF49599">
    <property type="entry name" value="TRAF domain-like"/>
    <property type="match status" value="1"/>
</dbReference>
<gene>
    <name evidence="11" type="ORF">OT_ostta02g03250</name>
</gene>
<comment type="catalytic activity">
    <reaction evidence="1">
        <text>Thiol-dependent hydrolysis of ester, thioester, amide, peptide and isopeptide bonds formed by the C-terminal Gly of ubiquitin (a 76-residue protein attached to proteins as an intracellular targeting signal).</text>
        <dbReference type="EC" id="3.4.19.12"/>
    </reaction>
</comment>